<sequence length="332" mass="36071">PARCLTGPTPALPPCHSCHLPLDPEAIRQTLSGQDNLLRKHDQLLEDLMGNSVALSGQVNELSNQMMSLTSLLASLTSTPPAPAAAAAAPPPSTPPMAPSLGKEPHTADPEPYSGDPKKCKQFLLQCSLVLGQKPLTYATSESQVQYVVGLLRGKALDWATAVWEVSPGVFKSFPLFIDEFKKVFEHSVQSQEAASKLLSLRQGSRSVAEYSIEFRILAAGSGFNDSALRGIFIKGLGEQLKDELAVRDETATIDSLISLAIRVDERIRERRSPPPAEPEPMQLGRARLTQAECTRRMSSRECLYCGQRGHFIAVCPVRPKEKARSFRGSSG</sequence>
<dbReference type="InterPro" id="IPR032567">
    <property type="entry name" value="RTL1-rel"/>
</dbReference>
<evidence type="ECO:0000256" key="1">
    <source>
        <dbReference type="PROSITE-ProRule" id="PRU00047"/>
    </source>
</evidence>
<feature type="compositionally biased region" description="Pro residues" evidence="2">
    <location>
        <begin position="89"/>
        <end position="98"/>
    </location>
</feature>
<organism evidence="4 5">
    <name type="scientific">Myripristis murdjan</name>
    <name type="common">pinecone soldierfish</name>
    <dbReference type="NCBI Taxonomy" id="586833"/>
    <lineage>
        <taxon>Eukaryota</taxon>
        <taxon>Metazoa</taxon>
        <taxon>Chordata</taxon>
        <taxon>Craniata</taxon>
        <taxon>Vertebrata</taxon>
        <taxon>Euteleostomi</taxon>
        <taxon>Actinopterygii</taxon>
        <taxon>Neopterygii</taxon>
        <taxon>Teleostei</taxon>
        <taxon>Neoteleostei</taxon>
        <taxon>Acanthomorphata</taxon>
        <taxon>Holocentriformes</taxon>
        <taxon>Holocentridae</taxon>
        <taxon>Myripristis</taxon>
    </lineage>
</organism>
<dbReference type="InterPro" id="IPR001878">
    <property type="entry name" value="Znf_CCHC"/>
</dbReference>
<evidence type="ECO:0000313" key="4">
    <source>
        <dbReference type="Ensembl" id="ENSMMDP00005027080.1"/>
    </source>
</evidence>
<keyword evidence="1" id="KW-0479">Metal-binding</keyword>
<keyword evidence="1" id="KW-0863">Zinc-finger</keyword>
<reference evidence="4" key="1">
    <citation type="submission" date="2019-06" db="EMBL/GenBank/DDBJ databases">
        <authorList>
            <consortium name="Wellcome Sanger Institute Data Sharing"/>
        </authorList>
    </citation>
    <scope>NUCLEOTIDE SEQUENCE [LARGE SCALE GENOMIC DNA]</scope>
</reference>
<dbReference type="AlphaFoldDB" id="A0A667YAA5"/>
<dbReference type="GeneTree" id="ENSGT00950000183173"/>
<dbReference type="Pfam" id="PF03732">
    <property type="entry name" value="Retrotrans_gag"/>
    <property type="match status" value="1"/>
</dbReference>
<protein>
    <recommendedName>
        <fullName evidence="3">CCHC-type domain-containing protein</fullName>
    </recommendedName>
</protein>
<evidence type="ECO:0000313" key="5">
    <source>
        <dbReference type="Proteomes" id="UP000472263"/>
    </source>
</evidence>
<dbReference type="PROSITE" id="PS50158">
    <property type="entry name" value="ZF_CCHC"/>
    <property type="match status" value="1"/>
</dbReference>
<feature type="domain" description="CCHC-type" evidence="3">
    <location>
        <begin position="303"/>
        <end position="317"/>
    </location>
</feature>
<dbReference type="GO" id="GO:0008270">
    <property type="term" value="F:zinc ion binding"/>
    <property type="evidence" value="ECO:0007669"/>
    <property type="project" value="UniProtKB-KW"/>
</dbReference>
<dbReference type="GO" id="GO:0003676">
    <property type="term" value="F:nucleic acid binding"/>
    <property type="evidence" value="ECO:0007669"/>
    <property type="project" value="InterPro"/>
</dbReference>
<dbReference type="PANTHER" id="PTHR15503">
    <property type="entry name" value="LDOC1 RELATED"/>
    <property type="match status" value="1"/>
</dbReference>
<accession>A0A667YAA5</accession>
<dbReference type="InterPro" id="IPR005162">
    <property type="entry name" value="Retrotrans_gag_dom"/>
</dbReference>
<name>A0A667YAA5_9TELE</name>
<dbReference type="Proteomes" id="UP000472263">
    <property type="component" value="Chromosome 23"/>
</dbReference>
<proteinExistence type="predicted"/>
<keyword evidence="5" id="KW-1185">Reference proteome</keyword>
<evidence type="ECO:0000259" key="3">
    <source>
        <dbReference type="PROSITE" id="PS50158"/>
    </source>
</evidence>
<reference evidence="4" key="2">
    <citation type="submission" date="2025-08" db="UniProtKB">
        <authorList>
            <consortium name="Ensembl"/>
        </authorList>
    </citation>
    <scope>IDENTIFICATION</scope>
</reference>
<dbReference type="PANTHER" id="PTHR15503:SF22">
    <property type="entry name" value="TRANSPOSON TY3-I GAG POLYPROTEIN"/>
    <property type="match status" value="1"/>
</dbReference>
<keyword evidence="1" id="KW-0862">Zinc</keyword>
<reference evidence="4" key="3">
    <citation type="submission" date="2025-09" db="UniProtKB">
        <authorList>
            <consortium name="Ensembl"/>
        </authorList>
    </citation>
    <scope>IDENTIFICATION</scope>
</reference>
<evidence type="ECO:0000256" key="2">
    <source>
        <dbReference type="SAM" id="MobiDB-lite"/>
    </source>
</evidence>
<dbReference type="Ensembl" id="ENSMMDT00005027652.1">
    <property type="protein sequence ID" value="ENSMMDP00005027080.1"/>
    <property type="gene ID" value="ENSMMDG00005012919.1"/>
</dbReference>
<dbReference type="InParanoid" id="A0A667YAA5"/>
<feature type="region of interest" description="Disordered" evidence="2">
    <location>
        <begin position="80"/>
        <end position="115"/>
    </location>
</feature>
<dbReference type="InterPro" id="IPR036875">
    <property type="entry name" value="Znf_CCHC_sf"/>
</dbReference>
<dbReference type="Gene3D" id="4.10.60.10">
    <property type="entry name" value="Zinc finger, CCHC-type"/>
    <property type="match status" value="1"/>
</dbReference>
<dbReference type="SUPFAM" id="SSF57756">
    <property type="entry name" value="Retrovirus zinc finger-like domains"/>
    <property type="match status" value="1"/>
</dbReference>